<protein>
    <submittedName>
        <fullName evidence="1">Uncharacterized protein</fullName>
    </submittedName>
</protein>
<dbReference type="Proteomes" id="UP000078542">
    <property type="component" value="Unassembled WGS sequence"/>
</dbReference>
<sequence>RLHIRDRVTGELFLIYTSADISLLPCNKIKNKTPSNFKLFAANNLVPYPIIGADLISHYGLLPDLKGRRLIDPRFNAFTSGIVKAVSPLAISTVNPVTKFAHILNKFPEIKGIEQVTRKNNSDVCHHIITTGPPVSERPR</sequence>
<organism evidence="1 2">
    <name type="scientific">Cyphomyrmex costatus</name>
    <dbReference type="NCBI Taxonomy" id="456900"/>
    <lineage>
        <taxon>Eukaryota</taxon>
        <taxon>Metazoa</taxon>
        <taxon>Ecdysozoa</taxon>
        <taxon>Arthropoda</taxon>
        <taxon>Hexapoda</taxon>
        <taxon>Insecta</taxon>
        <taxon>Pterygota</taxon>
        <taxon>Neoptera</taxon>
        <taxon>Endopterygota</taxon>
        <taxon>Hymenoptera</taxon>
        <taxon>Apocrita</taxon>
        <taxon>Aculeata</taxon>
        <taxon>Formicoidea</taxon>
        <taxon>Formicidae</taxon>
        <taxon>Myrmicinae</taxon>
        <taxon>Cyphomyrmex</taxon>
    </lineage>
</organism>
<dbReference type="EMBL" id="KQ978259">
    <property type="protein sequence ID" value="KYM95877.1"/>
    <property type="molecule type" value="Genomic_DNA"/>
</dbReference>
<dbReference type="AlphaFoldDB" id="A0A151IA35"/>
<dbReference type="STRING" id="456900.A0A151IA35"/>
<reference evidence="1 2" key="1">
    <citation type="submission" date="2016-03" db="EMBL/GenBank/DDBJ databases">
        <title>Cyphomyrmex costatus WGS genome.</title>
        <authorList>
            <person name="Nygaard S."/>
            <person name="Hu H."/>
            <person name="Boomsma J."/>
            <person name="Zhang G."/>
        </authorList>
    </citation>
    <scope>NUCLEOTIDE SEQUENCE [LARGE SCALE GENOMIC DNA]</scope>
    <source>
        <strain evidence="1">MS0001</strain>
        <tissue evidence="1">Whole body</tissue>
    </source>
</reference>
<proteinExistence type="predicted"/>
<name>A0A151IA35_9HYME</name>
<feature type="non-terminal residue" evidence="1">
    <location>
        <position position="1"/>
    </location>
</feature>
<keyword evidence="2" id="KW-1185">Reference proteome</keyword>
<gene>
    <name evidence="1" type="ORF">ALC62_13472</name>
</gene>
<accession>A0A151IA35</accession>
<evidence type="ECO:0000313" key="2">
    <source>
        <dbReference type="Proteomes" id="UP000078542"/>
    </source>
</evidence>
<evidence type="ECO:0000313" key="1">
    <source>
        <dbReference type="EMBL" id="KYM95877.1"/>
    </source>
</evidence>